<dbReference type="CDD" id="cd21134">
    <property type="entry name" value="YTH"/>
    <property type="match status" value="1"/>
</dbReference>
<feature type="compositionally biased region" description="Basic and acidic residues" evidence="1">
    <location>
        <begin position="1"/>
        <end position="11"/>
    </location>
</feature>
<feature type="compositionally biased region" description="Polar residues" evidence="1">
    <location>
        <begin position="12"/>
        <end position="28"/>
    </location>
</feature>
<dbReference type="InterPro" id="IPR035979">
    <property type="entry name" value="RBD_domain_sf"/>
</dbReference>
<feature type="compositionally biased region" description="Polar residues" evidence="1">
    <location>
        <begin position="158"/>
        <end position="176"/>
    </location>
</feature>
<proteinExistence type="predicted"/>
<evidence type="ECO:0000313" key="3">
    <source>
        <dbReference type="EMBL" id="KAJ6026698.1"/>
    </source>
</evidence>
<dbReference type="InterPro" id="IPR007275">
    <property type="entry name" value="YTH_domain"/>
</dbReference>
<dbReference type="Pfam" id="PF25701">
    <property type="entry name" value="RRM_YTH1"/>
    <property type="match status" value="1"/>
</dbReference>
<accession>A0AAD6N396</accession>
<dbReference type="EMBL" id="JAQJZL010000015">
    <property type="protein sequence ID" value="KAJ6026698.1"/>
    <property type="molecule type" value="Genomic_DNA"/>
</dbReference>
<keyword evidence="4" id="KW-1185">Reference proteome</keyword>
<feature type="region of interest" description="Disordered" evidence="1">
    <location>
        <begin position="208"/>
        <end position="227"/>
    </location>
</feature>
<dbReference type="GO" id="GO:0000381">
    <property type="term" value="P:regulation of alternative mRNA splicing, via spliceosome"/>
    <property type="evidence" value="ECO:0007669"/>
    <property type="project" value="TreeGrafter"/>
</dbReference>
<dbReference type="InterPro" id="IPR012677">
    <property type="entry name" value="Nucleotide-bd_a/b_plait_sf"/>
</dbReference>
<dbReference type="PANTHER" id="PTHR12357">
    <property type="entry name" value="YTH YT521-B HOMOLOGY DOMAIN-CONTAINING"/>
    <property type="match status" value="1"/>
</dbReference>
<comment type="caution">
    <text evidence="3">The sequence shown here is derived from an EMBL/GenBank/DDBJ whole genome shotgun (WGS) entry which is preliminary data.</text>
</comment>
<organism evidence="3 4">
    <name type="scientific">Penicillium canescens</name>
    <dbReference type="NCBI Taxonomy" id="5083"/>
    <lineage>
        <taxon>Eukaryota</taxon>
        <taxon>Fungi</taxon>
        <taxon>Dikarya</taxon>
        <taxon>Ascomycota</taxon>
        <taxon>Pezizomycotina</taxon>
        <taxon>Eurotiomycetes</taxon>
        <taxon>Eurotiomycetidae</taxon>
        <taxon>Eurotiales</taxon>
        <taxon>Aspergillaceae</taxon>
        <taxon>Penicillium</taxon>
    </lineage>
</organism>
<feature type="compositionally biased region" description="Low complexity" evidence="1">
    <location>
        <begin position="29"/>
        <end position="40"/>
    </location>
</feature>
<feature type="region of interest" description="Disordered" evidence="1">
    <location>
        <begin position="532"/>
        <end position="562"/>
    </location>
</feature>
<name>A0AAD6N396_PENCN</name>
<dbReference type="PROSITE" id="PS50882">
    <property type="entry name" value="YTH"/>
    <property type="match status" value="1"/>
</dbReference>
<gene>
    <name evidence="3" type="ORF">N7460_011515</name>
</gene>
<dbReference type="PANTHER" id="PTHR12357:SF3">
    <property type="entry name" value="YTH DOMAIN-CONTAINING PROTEIN 1"/>
    <property type="match status" value="1"/>
</dbReference>
<feature type="region of interest" description="Disordered" evidence="1">
    <location>
        <begin position="364"/>
        <end position="410"/>
    </location>
</feature>
<feature type="region of interest" description="Disordered" evidence="1">
    <location>
        <begin position="272"/>
        <end position="293"/>
    </location>
</feature>
<evidence type="ECO:0000256" key="1">
    <source>
        <dbReference type="SAM" id="MobiDB-lite"/>
    </source>
</evidence>
<feature type="region of interest" description="Disordered" evidence="1">
    <location>
        <begin position="1"/>
        <end position="86"/>
    </location>
</feature>
<feature type="compositionally biased region" description="Low complexity" evidence="1">
    <location>
        <begin position="277"/>
        <end position="287"/>
    </location>
</feature>
<dbReference type="Gene3D" id="3.30.70.330">
    <property type="match status" value="1"/>
</dbReference>
<dbReference type="GO" id="GO:0005654">
    <property type="term" value="C:nucleoplasm"/>
    <property type="evidence" value="ECO:0007669"/>
    <property type="project" value="TreeGrafter"/>
</dbReference>
<evidence type="ECO:0000259" key="2">
    <source>
        <dbReference type="PROSITE" id="PS50882"/>
    </source>
</evidence>
<protein>
    <recommendedName>
        <fullName evidence="2">YTH domain-containing protein</fullName>
    </recommendedName>
</protein>
<dbReference type="InterPro" id="IPR045168">
    <property type="entry name" value="YTH_prot"/>
</dbReference>
<dbReference type="AlphaFoldDB" id="A0AAD6N396"/>
<feature type="compositionally biased region" description="Polar residues" evidence="1">
    <location>
        <begin position="392"/>
        <end position="406"/>
    </location>
</feature>
<reference evidence="3" key="1">
    <citation type="journal article" date="2023" name="IMA Fungus">
        <title>Comparative genomic study of the Penicillium genus elucidates a diverse pangenome and 15 lateral gene transfer events.</title>
        <authorList>
            <person name="Petersen C."/>
            <person name="Sorensen T."/>
            <person name="Nielsen M.R."/>
            <person name="Sondergaard T.E."/>
            <person name="Sorensen J.L."/>
            <person name="Fitzpatrick D.A."/>
            <person name="Frisvad J.C."/>
            <person name="Nielsen K.L."/>
        </authorList>
    </citation>
    <scope>NUCLEOTIDE SEQUENCE</scope>
    <source>
        <strain evidence="3">IBT 15450</strain>
    </source>
</reference>
<dbReference type="Proteomes" id="UP001219568">
    <property type="component" value="Unassembled WGS sequence"/>
</dbReference>
<dbReference type="Gene3D" id="3.10.590.10">
    <property type="entry name" value="ph1033 like domains"/>
    <property type="match status" value="1"/>
</dbReference>
<feature type="domain" description="YTH" evidence="2">
    <location>
        <begin position="415"/>
        <end position="612"/>
    </location>
</feature>
<feature type="compositionally biased region" description="Polar residues" evidence="1">
    <location>
        <begin position="365"/>
        <end position="375"/>
    </location>
</feature>
<feature type="region of interest" description="Disordered" evidence="1">
    <location>
        <begin position="155"/>
        <end position="178"/>
    </location>
</feature>
<dbReference type="Pfam" id="PF04146">
    <property type="entry name" value="YTH"/>
    <property type="match status" value="1"/>
</dbReference>
<dbReference type="InterPro" id="IPR057720">
    <property type="entry name" value="RRM_YTH1"/>
</dbReference>
<sequence length="615" mass="67270">MGDDPPDKTSDRNSVSESTARQIQTPGQSSLVRSSLNHSSQPRRKVLTKFPVTGATPVQSTRPSNARHHSGFTEARYGNNPNPSPMNMGSMAYALPGHHSQQYEQQMSQYPAHGQGMMYPMPPIPMAPYGHNTGGMAYAVPYPAYPPYAIPQHPGQAQHGTHYQPYVSNPSMQSVGPAQAPPYGSGYYPQSAYGAPCGVPLAGQMLQPGSISHAHKSPKPGSLRKEVDKRVADLEYDVSKTIVDGSNPMKSSLTTSFGVYYRQLFTLHSIHPDHAPRTTPETETIRTCPLGRQSPPGANVMDLKDHFSQDATNDIESVFLISKSNCAFVNYKSAAACVTALARFHDSRFQGVRVVCRLRKGFSAPGSTPTASSVNPRPRPEDIATEPGDEPTITSEISSASPATGQQPPPARVVDRYFIVKSLTVEDLELSGQSGIWATQSHNEPAMNQAYETADNVYLIFSANKSGEYFGYARMISPISDDEELALEVPPRPDPPPGNPDDLDVTLTIATSTAPRGRIIDDSARGTIFWEVESSGDENDDTRSEKSVEPDESEEGQSFGKPFRIQWVSTERVPFHRTRGLRNPWNANREVKIARDGTEIEPTIGRKLIQLFHLP</sequence>
<dbReference type="SUPFAM" id="SSF54928">
    <property type="entry name" value="RNA-binding domain, RBD"/>
    <property type="match status" value="1"/>
</dbReference>
<reference evidence="3" key="2">
    <citation type="submission" date="2023-01" db="EMBL/GenBank/DDBJ databases">
        <authorList>
            <person name="Petersen C."/>
        </authorList>
    </citation>
    <scope>NUCLEOTIDE SEQUENCE</scope>
    <source>
        <strain evidence="3">IBT 15450</strain>
    </source>
</reference>
<dbReference type="CDD" id="cd00590">
    <property type="entry name" value="RRM_SF"/>
    <property type="match status" value="1"/>
</dbReference>
<dbReference type="GO" id="GO:0003729">
    <property type="term" value="F:mRNA binding"/>
    <property type="evidence" value="ECO:0007669"/>
    <property type="project" value="TreeGrafter"/>
</dbReference>
<dbReference type="GO" id="GO:1990247">
    <property type="term" value="F:N6-methyladenosine-containing RNA reader activity"/>
    <property type="evidence" value="ECO:0007669"/>
    <property type="project" value="TreeGrafter"/>
</dbReference>
<evidence type="ECO:0000313" key="4">
    <source>
        <dbReference type="Proteomes" id="UP001219568"/>
    </source>
</evidence>
<dbReference type="GO" id="GO:0000398">
    <property type="term" value="P:mRNA splicing, via spliceosome"/>
    <property type="evidence" value="ECO:0007669"/>
    <property type="project" value="TreeGrafter"/>
</dbReference>